<evidence type="ECO:0000313" key="2">
    <source>
        <dbReference type="EMBL" id="MDT7829724.1"/>
    </source>
</evidence>
<feature type="transmembrane region" description="Helical" evidence="1">
    <location>
        <begin position="6"/>
        <end position="26"/>
    </location>
</feature>
<comment type="caution">
    <text evidence="2">The sequence shown here is derived from an EMBL/GenBank/DDBJ whole genome shotgun (WGS) entry which is preliminary data.</text>
</comment>
<dbReference type="EMBL" id="JAVTTP010000001">
    <property type="protein sequence ID" value="MDT7829724.1"/>
    <property type="molecule type" value="Genomic_DNA"/>
</dbReference>
<organism evidence="2 3">
    <name type="scientific">Pricia mediterranea</name>
    <dbReference type="NCBI Taxonomy" id="3076079"/>
    <lineage>
        <taxon>Bacteria</taxon>
        <taxon>Pseudomonadati</taxon>
        <taxon>Bacteroidota</taxon>
        <taxon>Flavobacteriia</taxon>
        <taxon>Flavobacteriales</taxon>
        <taxon>Flavobacteriaceae</taxon>
        <taxon>Pricia</taxon>
    </lineage>
</organism>
<sequence length="62" mass="7293">MFSTGQIVFAVLFAIAFIILIIFTYKKDKKLHAKNYKGARWVAVVFIAFVLVLFILRYMLKY</sequence>
<evidence type="ECO:0000256" key="1">
    <source>
        <dbReference type="SAM" id="Phobius"/>
    </source>
</evidence>
<keyword evidence="1" id="KW-0472">Membrane</keyword>
<gene>
    <name evidence="2" type="ORF">RQM65_13705</name>
</gene>
<dbReference type="Proteomes" id="UP001250656">
    <property type="component" value="Unassembled WGS sequence"/>
</dbReference>
<reference evidence="2 3" key="1">
    <citation type="submission" date="2023-09" db="EMBL/GenBank/DDBJ databases">
        <title>Novel taxa isolated from Blanes Bay.</title>
        <authorList>
            <person name="Rey-Velasco X."/>
            <person name="Lucena T."/>
        </authorList>
    </citation>
    <scope>NUCLEOTIDE SEQUENCE [LARGE SCALE GENOMIC DNA]</scope>
    <source>
        <strain evidence="2 3">S334</strain>
    </source>
</reference>
<feature type="transmembrane region" description="Helical" evidence="1">
    <location>
        <begin position="38"/>
        <end position="60"/>
    </location>
</feature>
<keyword evidence="1" id="KW-1133">Transmembrane helix</keyword>
<keyword evidence="1" id="KW-0812">Transmembrane</keyword>
<protein>
    <submittedName>
        <fullName evidence="2">Uncharacterized protein</fullName>
    </submittedName>
</protein>
<keyword evidence="3" id="KW-1185">Reference proteome</keyword>
<dbReference type="RefSeq" id="WP_314015858.1">
    <property type="nucleotide sequence ID" value="NZ_JAVTTP010000001.1"/>
</dbReference>
<name>A0ABU3L7J8_9FLAO</name>
<evidence type="ECO:0000313" key="3">
    <source>
        <dbReference type="Proteomes" id="UP001250656"/>
    </source>
</evidence>
<accession>A0ABU3L7J8</accession>
<proteinExistence type="predicted"/>